<dbReference type="GO" id="GO:0003677">
    <property type="term" value="F:DNA binding"/>
    <property type="evidence" value="ECO:0007669"/>
    <property type="project" value="InterPro"/>
</dbReference>
<evidence type="ECO:0000313" key="5">
    <source>
        <dbReference type="EMBL" id="CAF3855368.1"/>
    </source>
</evidence>
<name>A0A819ERF9_9BILA</name>
<dbReference type="Proteomes" id="UP000681720">
    <property type="component" value="Unassembled WGS sequence"/>
</dbReference>
<evidence type="ECO:0000313" key="2">
    <source>
        <dbReference type="EMBL" id="CAF3792676.1"/>
    </source>
</evidence>
<dbReference type="PANTHER" id="PTHR23022">
    <property type="entry name" value="TRANSPOSABLE ELEMENT-RELATED"/>
    <property type="match status" value="1"/>
</dbReference>
<protein>
    <recommendedName>
        <fullName evidence="1">Transposase Tc1-like domain-containing protein</fullName>
    </recommendedName>
</protein>
<proteinExistence type="predicted"/>
<evidence type="ECO:0000313" key="3">
    <source>
        <dbReference type="EMBL" id="CAF3813922.1"/>
    </source>
</evidence>
<dbReference type="EMBL" id="CAJOBF010000693">
    <property type="protein sequence ID" value="CAF3855368.1"/>
    <property type="molecule type" value="Genomic_DNA"/>
</dbReference>
<reference evidence="5" key="1">
    <citation type="submission" date="2021-02" db="EMBL/GenBank/DDBJ databases">
        <authorList>
            <person name="Nowell W R."/>
        </authorList>
    </citation>
    <scope>NUCLEOTIDE SEQUENCE</scope>
</reference>
<dbReference type="Proteomes" id="UP000681967">
    <property type="component" value="Unassembled WGS sequence"/>
</dbReference>
<dbReference type="EMBL" id="CAJOBH010000449">
    <property type="protein sequence ID" value="CAF3792676.1"/>
    <property type="molecule type" value="Genomic_DNA"/>
</dbReference>
<comment type="caution">
    <text evidence="5">The sequence shown here is derived from an EMBL/GenBank/DDBJ whole genome shotgun (WGS) entry which is preliminary data.</text>
</comment>
<dbReference type="InterPro" id="IPR036397">
    <property type="entry name" value="RNaseH_sf"/>
</dbReference>
<evidence type="ECO:0000313" key="4">
    <source>
        <dbReference type="EMBL" id="CAF3830038.1"/>
    </source>
</evidence>
<dbReference type="EMBL" id="CAJOBI010000538">
    <property type="protein sequence ID" value="CAF3830038.1"/>
    <property type="molecule type" value="Genomic_DNA"/>
</dbReference>
<dbReference type="EMBL" id="CAJOBJ010000316">
    <property type="protein sequence ID" value="CAF3813922.1"/>
    <property type="molecule type" value="Genomic_DNA"/>
</dbReference>
<organism evidence="5 6">
    <name type="scientific">Rotaria magnacalcarata</name>
    <dbReference type="NCBI Taxonomy" id="392030"/>
    <lineage>
        <taxon>Eukaryota</taxon>
        <taxon>Metazoa</taxon>
        <taxon>Spiralia</taxon>
        <taxon>Gnathifera</taxon>
        <taxon>Rotifera</taxon>
        <taxon>Eurotatoria</taxon>
        <taxon>Bdelloidea</taxon>
        <taxon>Philodinida</taxon>
        <taxon>Philodinidae</taxon>
        <taxon>Rotaria</taxon>
    </lineage>
</organism>
<feature type="domain" description="Transposase Tc1-like" evidence="1">
    <location>
        <begin position="51"/>
        <end position="112"/>
    </location>
</feature>
<dbReference type="PANTHER" id="PTHR23022:SF134">
    <property type="entry name" value="TRANSPOSABLE ELEMENT TC1 TRANSPOSASE"/>
    <property type="match status" value="1"/>
</dbReference>
<evidence type="ECO:0000313" key="6">
    <source>
        <dbReference type="Proteomes" id="UP000663842"/>
    </source>
</evidence>
<dbReference type="Proteomes" id="UP000663842">
    <property type="component" value="Unassembled WGS sequence"/>
</dbReference>
<accession>A0A819ERF9</accession>
<gene>
    <name evidence="2" type="ORF">BYL167_LOCUS2540</name>
    <name evidence="3" type="ORF">GIL414_LOCUS1803</name>
    <name evidence="4" type="ORF">SMN809_LOCUS2808</name>
    <name evidence="5" type="ORF">UXM345_LOCUS8069</name>
</gene>
<dbReference type="AlphaFoldDB" id="A0A819ERF9"/>
<dbReference type="SUPFAM" id="SSF46689">
    <property type="entry name" value="Homeodomain-like"/>
    <property type="match status" value="1"/>
</dbReference>
<dbReference type="GO" id="GO:0015074">
    <property type="term" value="P:DNA integration"/>
    <property type="evidence" value="ECO:0007669"/>
    <property type="project" value="InterPro"/>
</dbReference>
<sequence length="347" mass="41046">MSQNEISRHCAQQTIRKFNEFHTVATKPGGGRHSKLTNRQKRAIKLQQVCDDTLSLTDLVRYVQTSLNITVSHRTVSRILHEFAMISYIAPRKSRINYGHRCARLRWCYQHLTWTEKNWSNVIFTDESNLEILNRRNRIYIRRFQNDLQRFERSQQRVHRGGGVGMPSYLTCHGLGPLVFNDELLNSDKYIDILDKHLLTVFEKFLLHSSHEILLQQDNARPHVSIKTRKYFEKKHLHPIPWSVNRVDLNLIEKIWSILDDKLLKFNINDTEQLKNAMQMKPITMIIFLYKFSVLNTDLYSYISPTRRTVKRQLKRLSSNHTQLLITELKTIYELAVTTPIKSRTYA</sequence>
<dbReference type="Pfam" id="PF01498">
    <property type="entry name" value="HTH_Tnp_Tc3_2"/>
    <property type="match status" value="1"/>
</dbReference>
<evidence type="ECO:0000259" key="1">
    <source>
        <dbReference type="Pfam" id="PF01498"/>
    </source>
</evidence>
<dbReference type="InterPro" id="IPR052338">
    <property type="entry name" value="Transposase_5"/>
</dbReference>
<dbReference type="Proteomes" id="UP000676336">
    <property type="component" value="Unassembled WGS sequence"/>
</dbReference>
<dbReference type="InterPro" id="IPR002492">
    <property type="entry name" value="Transposase_Tc1-like"/>
</dbReference>
<dbReference type="Gene3D" id="3.30.420.10">
    <property type="entry name" value="Ribonuclease H-like superfamily/Ribonuclease H"/>
    <property type="match status" value="1"/>
</dbReference>
<dbReference type="GO" id="GO:0006313">
    <property type="term" value="P:DNA transposition"/>
    <property type="evidence" value="ECO:0007669"/>
    <property type="project" value="InterPro"/>
</dbReference>
<dbReference type="InterPro" id="IPR009057">
    <property type="entry name" value="Homeodomain-like_sf"/>
</dbReference>